<evidence type="ECO:0000313" key="5">
    <source>
        <dbReference type="Proteomes" id="UP000702544"/>
    </source>
</evidence>
<proteinExistence type="predicted"/>
<feature type="region of interest" description="Disordered" evidence="1">
    <location>
        <begin position="67"/>
        <end position="95"/>
    </location>
</feature>
<name>A0AAE4ZAM5_9BACT</name>
<protein>
    <submittedName>
        <fullName evidence="4">DUF2892 domain-containing protein</fullName>
    </submittedName>
</protein>
<keyword evidence="2" id="KW-1133">Transmembrane helix</keyword>
<reference evidence="4 5" key="1">
    <citation type="submission" date="2020-01" db="EMBL/GenBank/DDBJ databases">
        <title>Genomes assembled from Gulf of Kutch pelagic sediment metagenomes.</title>
        <authorList>
            <person name="Chandrashekar M."/>
            <person name="Mahajan M.S."/>
            <person name="Dave K.J."/>
            <person name="Vatsa P."/>
            <person name="Nathani N.M."/>
        </authorList>
    </citation>
    <scope>NUCLEOTIDE SEQUENCE [LARGE SCALE GENOMIC DNA]</scope>
    <source>
        <strain evidence="4">KS3-K002</strain>
    </source>
</reference>
<feature type="compositionally biased region" description="Gly residues" evidence="1">
    <location>
        <begin position="72"/>
        <end position="95"/>
    </location>
</feature>
<dbReference type="AlphaFoldDB" id="A0AAE4ZAM5"/>
<gene>
    <name evidence="4" type="ORF">GWO12_16535</name>
</gene>
<evidence type="ECO:0000259" key="3">
    <source>
        <dbReference type="Pfam" id="PF11127"/>
    </source>
</evidence>
<organism evidence="4 5">
    <name type="scientific">Candidatus Kutchimonas denitrificans</name>
    <dbReference type="NCBI Taxonomy" id="3056748"/>
    <lineage>
        <taxon>Bacteria</taxon>
        <taxon>Pseudomonadati</taxon>
        <taxon>Gemmatimonadota</taxon>
        <taxon>Gemmatimonadia</taxon>
        <taxon>Candidatus Palauibacterales</taxon>
        <taxon>Candidatus Palauibacteraceae</taxon>
        <taxon>Candidatus Kutchimonas</taxon>
    </lineage>
</organism>
<feature type="transmembrane region" description="Helical" evidence="2">
    <location>
        <begin position="32"/>
        <end position="57"/>
    </location>
</feature>
<evidence type="ECO:0000313" key="4">
    <source>
        <dbReference type="EMBL" id="NIR76688.1"/>
    </source>
</evidence>
<dbReference type="InterPro" id="IPR021309">
    <property type="entry name" value="YgaP-like_TM"/>
</dbReference>
<evidence type="ECO:0000256" key="1">
    <source>
        <dbReference type="SAM" id="MobiDB-lite"/>
    </source>
</evidence>
<dbReference type="EMBL" id="JAACAK010000142">
    <property type="protein sequence ID" value="NIR76688.1"/>
    <property type="molecule type" value="Genomic_DNA"/>
</dbReference>
<dbReference type="Pfam" id="PF11127">
    <property type="entry name" value="YgaP-like_TM"/>
    <property type="match status" value="1"/>
</dbReference>
<comment type="caution">
    <text evidence="4">The sequence shown here is derived from an EMBL/GenBank/DDBJ whole genome shotgun (WGS) entry which is preliminary data.</text>
</comment>
<evidence type="ECO:0000256" key="2">
    <source>
        <dbReference type="SAM" id="Phobius"/>
    </source>
</evidence>
<keyword evidence="2" id="KW-0472">Membrane</keyword>
<keyword evidence="2" id="KW-0812">Transmembrane</keyword>
<feature type="domain" description="Inner membrane protein YgaP-like transmembrane" evidence="3">
    <location>
        <begin position="1"/>
        <end position="65"/>
    </location>
</feature>
<feature type="transmembrane region" description="Helical" evidence="2">
    <location>
        <begin position="7"/>
        <end position="26"/>
    </location>
</feature>
<dbReference type="Proteomes" id="UP000702544">
    <property type="component" value="Unassembled WGS sequence"/>
</dbReference>
<sequence length="95" mass="9277">MTKNMGLIDRVVRALIAVAIAVLYFTGQISGLLAIILGIVAVAFLVTSFIGTCPGYFPFNLSTRKRAASGGADMGGGSAGGGELGGGGGGGDVGV</sequence>
<accession>A0AAE4ZAM5</accession>